<feature type="binding site" evidence="6">
    <location>
        <position position="85"/>
    </location>
    <ligand>
        <name>[4Fe-4S] cluster</name>
        <dbReference type="ChEBI" id="CHEBI:49883"/>
        <note>4Fe-4S-S-AdoMet</note>
    </ligand>
</feature>
<keyword evidence="1" id="KW-0004">4Fe-4S</keyword>
<evidence type="ECO:0000256" key="1">
    <source>
        <dbReference type="ARBA" id="ARBA00022485"/>
    </source>
</evidence>
<dbReference type="PROSITE" id="PS51918">
    <property type="entry name" value="RADICAL_SAM"/>
    <property type="match status" value="1"/>
</dbReference>
<evidence type="ECO:0000259" key="7">
    <source>
        <dbReference type="PROSITE" id="PS51918"/>
    </source>
</evidence>
<dbReference type="GO" id="GO:0003824">
    <property type="term" value="F:catalytic activity"/>
    <property type="evidence" value="ECO:0007669"/>
    <property type="project" value="InterPro"/>
</dbReference>
<reference evidence="8 9" key="1">
    <citation type="submission" date="2016-09" db="EMBL/GenBank/DDBJ databases">
        <title>Desulfuribacillus arsenicus sp. nov., an obligately anaerobic, dissimilatory arsenic- and antimonate-reducing bacterium isolated from anoxic sediments.</title>
        <authorList>
            <person name="Abin C.A."/>
            <person name="Hollibaugh J.T."/>
        </authorList>
    </citation>
    <scope>NUCLEOTIDE SEQUENCE [LARGE SCALE GENOMIC DNA]</scope>
    <source>
        <strain evidence="8 9">MLFW-2</strain>
    </source>
</reference>
<dbReference type="PANTHER" id="PTHR30352">
    <property type="entry name" value="PYRUVATE FORMATE-LYASE-ACTIVATING ENZYME"/>
    <property type="match status" value="1"/>
</dbReference>
<dbReference type="InterPro" id="IPR027596">
    <property type="entry name" value="AmmeMemoSam_rS"/>
</dbReference>
<dbReference type="RefSeq" id="WP_069702643.1">
    <property type="nucleotide sequence ID" value="NZ_MJAT01000035.1"/>
</dbReference>
<dbReference type="SUPFAM" id="SSF102114">
    <property type="entry name" value="Radical SAM enzymes"/>
    <property type="match status" value="1"/>
</dbReference>
<dbReference type="Pfam" id="PF04055">
    <property type="entry name" value="Radical_SAM"/>
    <property type="match status" value="1"/>
</dbReference>
<evidence type="ECO:0000256" key="4">
    <source>
        <dbReference type="ARBA" id="ARBA00023004"/>
    </source>
</evidence>
<dbReference type="InterPro" id="IPR007197">
    <property type="entry name" value="rSAM"/>
</dbReference>
<dbReference type="OrthoDB" id="9778883at2"/>
<evidence type="ECO:0000256" key="2">
    <source>
        <dbReference type="ARBA" id="ARBA00022691"/>
    </source>
</evidence>
<dbReference type="InterPro" id="IPR016431">
    <property type="entry name" value="Pyrv-formate_lyase-activ_prd"/>
</dbReference>
<dbReference type="InterPro" id="IPR058240">
    <property type="entry name" value="rSAM_sf"/>
</dbReference>
<dbReference type="Gene3D" id="3.20.20.70">
    <property type="entry name" value="Aldolase class I"/>
    <property type="match status" value="1"/>
</dbReference>
<evidence type="ECO:0000256" key="6">
    <source>
        <dbReference type="PIRSR" id="PIRSR004869-50"/>
    </source>
</evidence>
<keyword evidence="4 6" id="KW-0408">Iron</keyword>
<dbReference type="AlphaFoldDB" id="A0A1E5L425"/>
<dbReference type="InterPro" id="IPR013785">
    <property type="entry name" value="Aldolase_TIM"/>
</dbReference>
<organism evidence="8 9">
    <name type="scientific">Desulfuribacillus stibiiarsenatis</name>
    <dbReference type="NCBI Taxonomy" id="1390249"/>
    <lineage>
        <taxon>Bacteria</taxon>
        <taxon>Bacillati</taxon>
        <taxon>Bacillota</taxon>
        <taxon>Desulfuribacillia</taxon>
        <taxon>Desulfuribacillales</taxon>
        <taxon>Desulfuribacillaceae</taxon>
        <taxon>Desulfuribacillus</taxon>
    </lineage>
</organism>
<feature type="binding site" evidence="6">
    <location>
        <position position="88"/>
    </location>
    <ligand>
        <name>[4Fe-4S] cluster</name>
        <dbReference type="ChEBI" id="CHEBI:49883"/>
        <note>4Fe-4S-S-AdoMet</note>
    </ligand>
</feature>
<accession>A0A1E5L425</accession>
<comment type="cofactor">
    <cofactor evidence="6">
        <name>[4Fe-4S] cluster</name>
        <dbReference type="ChEBI" id="CHEBI:49883"/>
    </cofactor>
    <text evidence="6">Binds 1 [4Fe-4S] cluster. The cluster is coordinated with 3 cysteines and an exchangeable S-adenosyl-L-methionine.</text>
</comment>
<dbReference type="CDD" id="cd01335">
    <property type="entry name" value="Radical_SAM"/>
    <property type="match status" value="1"/>
</dbReference>
<dbReference type="GO" id="GO:0046872">
    <property type="term" value="F:metal ion binding"/>
    <property type="evidence" value="ECO:0007669"/>
    <property type="project" value="UniProtKB-KW"/>
</dbReference>
<comment type="caution">
    <text evidence="8">The sequence shown here is derived from an EMBL/GenBank/DDBJ whole genome shotgun (WGS) entry which is preliminary data.</text>
</comment>
<gene>
    <name evidence="8" type="ORF">BHU72_06865</name>
</gene>
<dbReference type="PIRSF" id="PIRSF004869">
    <property type="entry name" value="PflX_prd"/>
    <property type="match status" value="1"/>
</dbReference>
<feature type="domain" description="Radical SAM core" evidence="7">
    <location>
        <begin position="66"/>
        <end position="282"/>
    </location>
</feature>
<protein>
    <submittedName>
        <fullName evidence="8">AmmeMemoRadiSam system radical SAM enzyme</fullName>
    </submittedName>
</protein>
<keyword evidence="2 6" id="KW-0949">S-adenosyl-L-methionine</keyword>
<dbReference type="Proteomes" id="UP000095255">
    <property type="component" value="Unassembled WGS sequence"/>
</dbReference>
<dbReference type="STRING" id="1390249.BHU72_06865"/>
<proteinExistence type="predicted"/>
<evidence type="ECO:0000313" key="9">
    <source>
        <dbReference type="Proteomes" id="UP000095255"/>
    </source>
</evidence>
<dbReference type="PANTHER" id="PTHR30352:SF5">
    <property type="entry name" value="PYRUVATE FORMATE-LYASE 1-ACTIVATING ENZYME"/>
    <property type="match status" value="1"/>
</dbReference>
<dbReference type="InterPro" id="IPR034457">
    <property type="entry name" value="Organic_radical-activating"/>
</dbReference>
<keyword evidence="9" id="KW-1185">Reference proteome</keyword>
<evidence type="ECO:0000256" key="3">
    <source>
        <dbReference type="ARBA" id="ARBA00022723"/>
    </source>
</evidence>
<evidence type="ECO:0000256" key="5">
    <source>
        <dbReference type="ARBA" id="ARBA00023014"/>
    </source>
</evidence>
<dbReference type="SFLD" id="SFLDS00029">
    <property type="entry name" value="Radical_SAM"/>
    <property type="match status" value="1"/>
</dbReference>
<dbReference type="GO" id="GO:0051539">
    <property type="term" value="F:4 iron, 4 sulfur cluster binding"/>
    <property type="evidence" value="ECO:0007669"/>
    <property type="project" value="UniProtKB-KW"/>
</dbReference>
<feature type="binding site" evidence="6">
    <location>
        <position position="81"/>
    </location>
    <ligand>
        <name>[4Fe-4S] cluster</name>
        <dbReference type="ChEBI" id="CHEBI:49883"/>
        <note>4Fe-4S-S-AdoMet</note>
    </ligand>
</feature>
<sequence>MKEARYYIQKGDRVTCTLCPHHCNLKESEIGKCQVKQNLQGKLMALNYGKVAAIQIDLMEKKPLYHFMPGTRTLSIGSIGCNFTCSFCQNHHIAHAKDFAGTTEDYTPHDIVQLAKLYQTPSISFTYNEPSTFYEFVYDTATLAHQEDIKNILVTNGYLEEEPLIQLLPYIDAMNVDLKTFRNENYQTICGGLLEPVKRTIMLAAQMCHVEITTLIVTNMNDQEEELRELVDWIAEVNPNIPLHLSRYFPQYQYHEQATDVDFMYRMQDMAKQQLKYVHLGNVY</sequence>
<keyword evidence="3 6" id="KW-0479">Metal-binding</keyword>
<name>A0A1E5L425_9FIRM</name>
<dbReference type="SFLD" id="SFLDG01101">
    <property type="entry name" value="Uncharacterised_Radical_SAM_Su"/>
    <property type="match status" value="1"/>
</dbReference>
<evidence type="ECO:0000313" key="8">
    <source>
        <dbReference type="EMBL" id="OEH84908.1"/>
    </source>
</evidence>
<keyword evidence="5 6" id="KW-0411">Iron-sulfur</keyword>
<dbReference type="NCBIfam" id="TIGR04337">
    <property type="entry name" value="AmmeMemoSam_rS"/>
    <property type="match status" value="1"/>
</dbReference>
<dbReference type="EMBL" id="MJAT01000035">
    <property type="protein sequence ID" value="OEH84908.1"/>
    <property type="molecule type" value="Genomic_DNA"/>
</dbReference>